<dbReference type="CTD" id="4513"/>
<geneLocation type="mitochondrion" evidence="22"/>
<dbReference type="GO" id="GO:0042773">
    <property type="term" value="P:ATP synthesis coupled electron transport"/>
    <property type="evidence" value="ECO:0007669"/>
    <property type="project" value="TreeGrafter"/>
</dbReference>
<evidence type="ECO:0000256" key="5">
    <source>
        <dbReference type="ARBA" id="ARBA00022448"/>
    </source>
</evidence>
<dbReference type="PROSITE" id="PS00078">
    <property type="entry name" value="COX2"/>
    <property type="match status" value="1"/>
</dbReference>
<comment type="subcellular location">
    <subcellularLocation>
        <location evidence="1 18">Mitochondrion inner membrane</location>
        <topology evidence="1 18">Multi-pass membrane protein</topology>
    </subcellularLocation>
</comment>
<evidence type="ECO:0000256" key="7">
    <source>
        <dbReference type="ARBA" id="ARBA00022692"/>
    </source>
</evidence>
<keyword evidence="11" id="KW-1278">Translocase</keyword>
<dbReference type="EMBL" id="FJ478174">
    <property type="protein sequence ID" value="ACJ69696.1"/>
    <property type="molecule type" value="Genomic_DNA"/>
</dbReference>
<dbReference type="InterPro" id="IPR045187">
    <property type="entry name" value="CcO_II"/>
</dbReference>
<dbReference type="Gene3D" id="2.60.40.420">
    <property type="entry name" value="Cupredoxins - blue copper proteins"/>
    <property type="match status" value="1"/>
</dbReference>
<evidence type="ECO:0000256" key="13">
    <source>
        <dbReference type="ARBA" id="ARBA00022989"/>
    </source>
</evidence>
<comment type="function">
    <text evidence="18">Component of the cytochrome c oxidase, the last enzyme in the mitochondrial electron transport chain which drives oxidative phosphorylation. The respiratory chain contains 3 multisubunit complexes succinate dehydrogenase (complex II, CII), ubiquinol-cytochrome c oxidoreductase (cytochrome b-c1 complex, complex III, CIII) and cytochrome c oxidase (complex IV, CIV), that cooperate to transfer electrons derived from NADH and succinate to molecular oxygen, creating an electrochemical gradient over the inner membrane that drives transmembrane transport and the ATP synthase. Cytochrome c oxidase is the component of the respiratory chain that catalyzes the reduction of oxygen to water. Electrons originating from reduced cytochrome c in the intermembrane space (IMS) are transferred via the dinuclear copper A center (CU(A)) of subunit 2 and heme A of subunit 1 to the active site in subunit 1, a binuclear center (BNC) formed by heme A3 and copper B (CU(B)). The BNC reduces molecular oxygen to 2 water molecules using 4 electrons from cytochrome c in the IMS and 4 protons from the mitochondrial matrix.</text>
</comment>
<dbReference type="FunFam" id="2.60.40.420:FF:000001">
    <property type="entry name" value="Cytochrome c oxidase subunit 2"/>
    <property type="match status" value="1"/>
</dbReference>
<accession>C4NCE5</accession>
<gene>
    <name evidence="22" type="primary">COII</name>
</gene>
<evidence type="ECO:0000256" key="4">
    <source>
        <dbReference type="ARBA" id="ARBA00015946"/>
    </source>
</evidence>
<evidence type="ECO:0000256" key="10">
    <source>
        <dbReference type="ARBA" id="ARBA00022842"/>
    </source>
</evidence>
<comment type="catalytic activity">
    <reaction evidence="17">
        <text>4 Fe(II)-[cytochrome c] + O2 + 8 H(+)(in) = 4 Fe(III)-[cytochrome c] + 2 H2O + 4 H(+)(out)</text>
        <dbReference type="Rhea" id="RHEA:11436"/>
        <dbReference type="Rhea" id="RHEA-COMP:10350"/>
        <dbReference type="Rhea" id="RHEA-COMP:14399"/>
        <dbReference type="ChEBI" id="CHEBI:15377"/>
        <dbReference type="ChEBI" id="CHEBI:15378"/>
        <dbReference type="ChEBI" id="CHEBI:15379"/>
        <dbReference type="ChEBI" id="CHEBI:29033"/>
        <dbReference type="ChEBI" id="CHEBI:29034"/>
        <dbReference type="EC" id="7.1.1.9"/>
    </reaction>
    <physiologicalReaction direction="left-to-right" evidence="17">
        <dbReference type="Rhea" id="RHEA:11437"/>
    </physiologicalReaction>
</comment>
<comment type="cofactor">
    <cofactor evidence="18">
        <name>Cu cation</name>
        <dbReference type="ChEBI" id="CHEBI:23378"/>
    </cofactor>
    <text evidence="18">Binds a copper A center.</text>
</comment>
<keyword evidence="15 18" id="KW-0496">Mitochondrion</keyword>
<keyword evidence="12 18" id="KW-0249">Electron transport</keyword>
<keyword evidence="8 18" id="KW-0479">Metal-binding</keyword>
<evidence type="ECO:0000256" key="15">
    <source>
        <dbReference type="ARBA" id="ARBA00023128"/>
    </source>
</evidence>
<evidence type="ECO:0000256" key="11">
    <source>
        <dbReference type="ARBA" id="ARBA00022967"/>
    </source>
</evidence>
<dbReference type="InterPro" id="IPR002429">
    <property type="entry name" value="CcO_II-like_C"/>
</dbReference>
<evidence type="ECO:0000256" key="16">
    <source>
        <dbReference type="ARBA" id="ARBA00023136"/>
    </source>
</evidence>
<keyword evidence="16 18" id="KW-0472">Membrane</keyword>
<dbReference type="RefSeq" id="YP_002889398.1">
    <property type="nucleotide sequence ID" value="NC_012689.1"/>
</dbReference>
<evidence type="ECO:0000256" key="12">
    <source>
        <dbReference type="ARBA" id="ARBA00022982"/>
    </source>
</evidence>
<evidence type="ECO:0000259" key="20">
    <source>
        <dbReference type="PROSITE" id="PS50857"/>
    </source>
</evidence>
<keyword evidence="14 18" id="KW-0186">Copper</keyword>
<reference evidence="22" key="1">
    <citation type="journal article" date="2009" name="Mol. Biol. Evol.">
        <title>Characterization of 67 mitochondrial tRNA gene rearrangements in the Hymenoptera suggests that mitochondrial tRNA gene position is selectively neutral.</title>
        <authorList>
            <person name="Dowton M."/>
            <person name="Cameron S.L."/>
            <person name="Dowavic J.I."/>
            <person name="Austin A.D."/>
            <person name="Whiting M.F."/>
        </authorList>
    </citation>
    <scope>NUCLEOTIDE SEQUENCE</scope>
</reference>
<comment type="similarity">
    <text evidence="2 18">Belongs to the cytochrome c oxidase subunit 2 family.</text>
</comment>
<proteinExistence type="inferred from homology"/>
<evidence type="ECO:0000256" key="2">
    <source>
        <dbReference type="ARBA" id="ARBA00007866"/>
    </source>
</evidence>
<dbReference type="CDD" id="cd13912">
    <property type="entry name" value="CcO_II_C"/>
    <property type="match status" value="1"/>
</dbReference>
<dbReference type="GO" id="GO:0005507">
    <property type="term" value="F:copper ion binding"/>
    <property type="evidence" value="ECO:0007669"/>
    <property type="project" value="InterPro"/>
</dbReference>
<feature type="transmembrane region" description="Helical" evidence="19">
    <location>
        <begin position="63"/>
        <end position="85"/>
    </location>
</feature>
<organism evidence="22">
    <name type="scientific">Orussus occidentalis</name>
    <name type="common">Parasitic wood wasp</name>
    <dbReference type="NCBI Taxonomy" id="576952"/>
    <lineage>
        <taxon>Eukaryota</taxon>
        <taxon>Metazoa</taxon>
        <taxon>Ecdysozoa</taxon>
        <taxon>Arthropoda</taxon>
        <taxon>Hexapoda</taxon>
        <taxon>Insecta</taxon>
        <taxon>Pterygota</taxon>
        <taxon>Neoptera</taxon>
        <taxon>Endopterygota</taxon>
        <taxon>Hymenoptera</taxon>
        <taxon>Orussoidea</taxon>
        <taxon>Orussidae</taxon>
        <taxon>Orussus</taxon>
    </lineage>
</organism>
<dbReference type="PROSITE" id="PS50857">
    <property type="entry name" value="COX2_CUA"/>
    <property type="match status" value="1"/>
</dbReference>
<keyword evidence="7 18" id="KW-0812">Transmembrane</keyword>
<dbReference type="GeneID" id="7872307"/>
<keyword evidence="9 18" id="KW-0999">Mitochondrion inner membrane</keyword>
<evidence type="ECO:0000256" key="6">
    <source>
        <dbReference type="ARBA" id="ARBA00022660"/>
    </source>
</evidence>
<dbReference type="PANTHER" id="PTHR22888:SF9">
    <property type="entry name" value="CYTOCHROME C OXIDASE SUBUNIT 2"/>
    <property type="match status" value="1"/>
</dbReference>
<dbReference type="Pfam" id="PF02790">
    <property type="entry name" value="COX2_TM"/>
    <property type="match status" value="1"/>
</dbReference>
<dbReference type="SUPFAM" id="SSF81464">
    <property type="entry name" value="Cytochrome c oxidase subunit II-like, transmembrane region"/>
    <property type="match status" value="1"/>
</dbReference>
<evidence type="ECO:0000256" key="9">
    <source>
        <dbReference type="ARBA" id="ARBA00022792"/>
    </source>
</evidence>
<sequence>MCTWMSMNMLDPSTPSMEFLNIFHDNISIIVIIILSLIIYIIFSLTSNKLKNRFLLQNQNIEIVWTILPMLTLSLMAIPSLMILYMMDEMWDPQFSIKIIGNQWYWKYEYNDISNKSIEIESFMEPESSSIKNSFRLIDVDSRLILPYKSFLRILVTSNDVIHSWTIPSFGLKVDATPGRINEASLMILRPGLYFGQCSEICGANHSFMPIVVEAVKYCKFIKWINFMLKS</sequence>
<keyword evidence="5 18" id="KW-0813">Transport</keyword>
<dbReference type="PANTHER" id="PTHR22888">
    <property type="entry name" value="CYTOCHROME C OXIDASE, SUBUNIT II"/>
    <property type="match status" value="1"/>
</dbReference>
<evidence type="ECO:0000256" key="18">
    <source>
        <dbReference type="RuleBase" id="RU000457"/>
    </source>
</evidence>
<reference evidence="22" key="2">
    <citation type="journal article" date="2009" name="Mol. Phylogenet. Evol.">
        <title>Phylogenetic approaches for the analysis of mitochondrial genome sequence data in the Hymenoptera--a lineage with both rapidly and slowly evolving mitochondrial genomes.</title>
        <authorList>
            <person name="Dowton M."/>
            <person name="Cameron S.L."/>
            <person name="Austin A.D."/>
            <person name="Whiting M.F."/>
        </authorList>
    </citation>
    <scope>NUCLEOTIDE SEQUENCE</scope>
</reference>
<dbReference type="InterPro" id="IPR034210">
    <property type="entry name" value="CcO_II_C"/>
</dbReference>
<dbReference type="InterPro" id="IPR008972">
    <property type="entry name" value="Cupredoxin"/>
</dbReference>
<feature type="domain" description="Cytochrome oxidase subunit II copper A binding" evidence="20">
    <location>
        <begin position="92"/>
        <end position="227"/>
    </location>
</feature>
<protein>
    <recommendedName>
        <fullName evidence="4 18">Cytochrome c oxidase subunit 2</fullName>
    </recommendedName>
</protein>
<dbReference type="Pfam" id="PF00116">
    <property type="entry name" value="COX2"/>
    <property type="match status" value="1"/>
</dbReference>
<evidence type="ECO:0000256" key="8">
    <source>
        <dbReference type="ARBA" id="ARBA00022723"/>
    </source>
</evidence>
<evidence type="ECO:0000313" key="22">
    <source>
        <dbReference type="EMBL" id="ACJ69696.1"/>
    </source>
</evidence>
<evidence type="ECO:0000259" key="21">
    <source>
        <dbReference type="PROSITE" id="PS50999"/>
    </source>
</evidence>
<evidence type="ECO:0000256" key="19">
    <source>
        <dbReference type="SAM" id="Phobius"/>
    </source>
</evidence>
<keyword evidence="6 18" id="KW-0679">Respiratory chain</keyword>
<keyword evidence="13 19" id="KW-1133">Transmembrane helix</keyword>
<comment type="subunit">
    <text evidence="3">Component of the cytochrome c oxidase (complex IV, CIV), a multisubunit enzyme composed of a catalytic core of 3 subunits and several supernumerary subunits. The complex exists as a monomer or a dimer and forms supercomplexes (SCs) in the inner mitochondrial membrane with ubiquinol-cytochrome c oxidoreductase (cytochrome b-c1 complex, complex III, CIII).</text>
</comment>
<dbReference type="PROSITE" id="PS50999">
    <property type="entry name" value="COX2_TM"/>
    <property type="match status" value="1"/>
</dbReference>
<dbReference type="GO" id="GO:0005743">
    <property type="term" value="C:mitochondrial inner membrane"/>
    <property type="evidence" value="ECO:0007669"/>
    <property type="project" value="UniProtKB-SubCell"/>
</dbReference>
<dbReference type="GO" id="GO:0004129">
    <property type="term" value="F:cytochrome-c oxidase activity"/>
    <property type="evidence" value="ECO:0007669"/>
    <property type="project" value="UniProtKB-EC"/>
</dbReference>
<feature type="transmembrane region" description="Helical" evidence="19">
    <location>
        <begin position="21"/>
        <end position="43"/>
    </location>
</feature>
<dbReference type="InterPro" id="IPR036257">
    <property type="entry name" value="Cyt_c_oxidase_su2_TM_sf"/>
</dbReference>
<feature type="domain" description="Cytochrome oxidase subunit II transmembrane region profile" evidence="21">
    <location>
        <begin position="1"/>
        <end position="91"/>
    </location>
</feature>
<dbReference type="InterPro" id="IPR001505">
    <property type="entry name" value="Copper_CuA"/>
</dbReference>
<dbReference type="PRINTS" id="PR01166">
    <property type="entry name" value="CYCOXIDASEII"/>
</dbReference>
<evidence type="ECO:0000256" key="3">
    <source>
        <dbReference type="ARBA" id="ARBA00011164"/>
    </source>
</evidence>
<dbReference type="Gene3D" id="1.10.287.90">
    <property type="match status" value="1"/>
</dbReference>
<dbReference type="InterPro" id="IPR011759">
    <property type="entry name" value="Cyt_c_oxidase_su2_TM_dom"/>
</dbReference>
<dbReference type="SUPFAM" id="SSF49503">
    <property type="entry name" value="Cupredoxins"/>
    <property type="match status" value="1"/>
</dbReference>
<keyword evidence="10" id="KW-0460">Magnesium</keyword>
<evidence type="ECO:0000256" key="14">
    <source>
        <dbReference type="ARBA" id="ARBA00023008"/>
    </source>
</evidence>
<dbReference type="AlphaFoldDB" id="C4NCE5"/>
<name>C4NCE5_ORUOC</name>
<evidence type="ECO:0000256" key="1">
    <source>
        <dbReference type="ARBA" id="ARBA00004448"/>
    </source>
</evidence>
<evidence type="ECO:0000256" key="17">
    <source>
        <dbReference type="ARBA" id="ARBA00049512"/>
    </source>
</evidence>